<proteinExistence type="predicted"/>
<reference evidence="2" key="1">
    <citation type="journal article" date="2020" name="bioRxiv">
        <title>Chromosome-level reference genome of the European wasp spider Argiope bruennichi: a resource for studies on range expansion and evolutionary adaptation.</title>
        <authorList>
            <person name="Sheffer M.M."/>
            <person name="Hoppe A."/>
            <person name="Krehenwinkel H."/>
            <person name="Uhl G."/>
            <person name="Kuss A.W."/>
            <person name="Jensen L."/>
            <person name="Jensen C."/>
            <person name="Gillespie R.G."/>
            <person name="Hoff K.J."/>
            <person name="Prost S."/>
        </authorList>
    </citation>
    <scope>NUCLEOTIDE SEQUENCE</scope>
</reference>
<evidence type="ECO:0000313" key="2">
    <source>
        <dbReference type="EMBL" id="KAF8784639.1"/>
    </source>
</evidence>
<accession>A0A8T0F5F8</accession>
<dbReference type="AlphaFoldDB" id="A0A8T0F5F8"/>
<evidence type="ECO:0000313" key="3">
    <source>
        <dbReference type="Proteomes" id="UP000807504"/>
    </source>
</evidence>
<keyword evidence="1" id="KW-0175">Coiled coil</keyword>
<dbReference type="Proteomes" id="UP000807504">
    <property type="component" value="Unassembled WGS sequence"/>
</dbReference>
<sequence length="174" mass="19796">MVKILNKTRVSFSAASRSSLTTTKDLYNISRDFRIGSDTVNHQGGATSVDILNRKYPGRSFSNDTNNRKEKQAFEKEAILPSLQNQDEEVNTKKDVLLKELKELESTIKDWKTLYPLPAVHEKIKFIKAMFQIASAGSYESKELPEISTLPSNKLISIQRKFKKKKKGSKKNSQ</sequence>
<name>A0A8T0F5F8_ARGBR</name>
<feature type="coiled-coil region" evidence="1">
    <location>
        <begin position="87"/>
        <end position="114"/>
    </location>
</feature>
<keyword evidence="3" id="KW-1185">Reference proteome</keyword>
<organism evidence="2 3">
    <name type="scientific">Argiope bruennichi</name>
    <name type="common">Wasp spider</name>
    <name type="synonym">Aranea bruennichi</name>
    <dbReference type="NCBI Taxonomy" id="94029"/>
    <lineage>
        <taxon>Eukaryota</taxon>
        <taxon>Metazoa</taxon>
        <taxon>Ecdysozoa</taxon>
        <taxon>Arthropoda</taxon>
        <taxon>Chelicerata</taxon>
        <taxon>Arachnida</taxon>
        <taxon>Araneae</taxon>
        <taxon>Araneomorphae</taxon>
        <taxon>Entelegynae</taxon>
        <taxon>Araneoidea</taxon>
        <taxon>Araneidae</taxon>
        <taxon>Argiope</taxon>
    </lineage>
</organism>
<reference evidence="2" key="2">
    <citation type="submission" date="2020-06" db="EMBL/GenBank/DDBJ databases">
        <authorList>
            <person name="Sheffer M."/>
        </authorList>
    </citation>
    <scope>NUCLEOTIDE SEQUENCE</scope>
</reference>
<gene>
    <name evidence="2" type="ORF">HNY73_010290</name>
</gene>
<evidence type="ECO:0000256" key="1">
    <source>
        <dbReference type="SAM" id="Coils"/>
    </source>
</evidence>
<comment type="caution">
    <text evidence="2">The sequence shown here is derived from an EMBL/GenBank/DDBJ whole genome shotgun (WGS) entry which is preliminary data.</text>
</comment>
<dbReference type="EMBL" id="JABXBU010000030">
    <property type="protein sequence ID" value="KAF8784639.1"/>
    <property type="molecule type" value="Genomic_DNA"/>
</dbReference>
<protein>
    <submittedName>
        <fullName evidence="2">Uncharacterized protein</fullName>
    </submittedName>
</protein>